<evidence type="ECO:0000256" key="3">
    <source>
        <dbReference type="ARBA" id="ARBA00022763"/>
    </source>
</evidence>
<dbReference type="GO" id="GO:0000724">
    <property type="term" value="P:double-strand break repair via homologous recombination"/>
    <property type="evidence" value="ECO:0007669"/>
    <property type="project" value="UniProtKB-UniRule"/>
</dbReference>
<protein>
    <recommendedName>
        <fullName evidence="10">RecBCD enzyme subunit RecC</fullName>
    </recommendedName>
    <alternativeName>
        <fullName evidence="10">Exonuclease V subunit RecC</fullName>
        <shortName evidence="10">ExoV subunit RecC</shortName>
    </alternativeName>
    <alternativeName>
        <fullName evidence="10">Helicase/nuclease RecBCD subunit RecC</fullName>
    </alternativeName>
</protein>
<dbReference type="SUPFAM" id="SSF52980">
    <property type="entry name" value="Restriction endonuclease-like"/>
    <property type="match status" value="1"/>
</dbReference>
<dbReference type="Pfam" id="PF04257">
    <property type="entry name" value="Exonuc_V_gamma"/>
    <property type="match status" value="1"/>
</dbReference>
<evidence type="ECO:0000256" key="9">
    <source>
        <dbReference type="ARBA" id="ARBA00023204"/>
    </source>
</evidence>
<dbReference type="GO" id="GO:0003678">
    <property type="term" value="F:DNA helicase activity"/>
    <property type="evidence" value="ECO:0007669"/>
    <property type="project" value="UniProtKB-UniRule"/>
</dbReference>
<accession>A0A345Y5V9</accession>
<proteinExistence type="inferred from homology"/>
<evidence type="ECO:0000313" key="12">
    <source>
        <dbReference type="EMBL" id="AXK39311.1"/>
    </source>
</evidence>
<dbReference type="HAMAP" id="MF_01486">
    <property type="entry name" value="RecC"/>
    <property type="match status" value="1"/>
</dbReference>
<comment type="function">
    <text evidence="10">A helicase/nuclease that prepares dsDNA breaks (DSB) for recombinational DNA repair. Binds to DSBs and unwinds DNA via a highly rapid and processive ATP-dependent bidirectional helicase activity. Unwinds dsDNA until it encounters a Chi (crossover hotspot instigator) sequence from the 3' direction. Cuts ssDNA a few nucleotides 3' to the Chi site. The properties and activities of the enzyme are changed at Chi. The Chi-altered holoenzyme produces a long 3'-ssDNA overhang and facilitates RecA-binding to the ssDNA for homologous DNA recombination and repair. Holoenzyme degrades any linearized DNA that is unable to undergo homologous recombination. In the holoenzyme this subunit recognizes the wild-type Chi sequence, and when added to isolated RecB increases its ATP-dependent helicase processivity.</text>
</comment>
<evidence type="ECO:0000256" key="10">
    <source>
        <dbReference type="HAMAP-Rule" id="MF_01486"/>
    </source>
</evidence>
<dbReference type="InterPro" id="IPR013986">
    <property type="entry name" value="DExx_box_DNA_helicase_dom_sf"/>
</dbReference>
<gene>
    <name evidence="10 12" type="primary">recC</name>
    <name evidence="12" type="ORF">DWG20_07640</name>
</gene>
<dbReference type="AlphaFoldDB" id="A0A345Y5V9"/>
<dbReference type="OrthoDB" id="9762834at2"/>
<dbReference type="RefSeq" id="WP_115433246.1">
    <property type="nucleotide sequence ID" value="NZ_CP031337.1"/>
</dbReference>
<evidence type="ECO:0000256" key="5">
    <source>
        <dbReference type="ARBA" id="ARBA00022806"/>
    </source>
</evidence>
<keyword evidence="7 10" id="KW-0067">ATP-binding</keyword>
<dbReference type="Proteomes" id="UP000254537">
    <property type="component" value="Chromosome"/>
</dbReference>
<comment type="miscellaneous">
    <text evidence="10">In the RecBCD complex, RecB has a slow 3'-5' helicase, an exonuclease activity and loads RecA onto ssDNA, RecD has a fast 5'-3' helicase activity, while RecC stimulates the ATPase and processivity of the RecB helicase and contributes to recognition of the Chi site.</text>
</comment>
<feature type="domain" description="RecC C-terminal" evidence="11">
    <location>
        <begin position="776"/>
        <end position="1001"/>
    </location>
</feature>
<dbReference type="GO" id="GO:0003677">
    <property type="term" value="F:DNA binding"/>
    <property type="evidence" value="ECO:0007669"/>
    <property type="project" value="UniProtKB-UniRule"/>
</dbReference>
<name>A0A345Y5V9_9NEIS</name>
<evidence type="ECO:0000256" key="4">
    <source>
        <dbReference type="ARBA" id="ARBA00022801"/>
    </source>
</evidence>
<evidence type="ECO:0000256" key="7">
    <source>
        <dbReference type="ARBA" id="ARBA00022840"/>
    </source>
</evidence>
<dbReference type="PANTHER" id="PTHR30591:SF1">
    <property type="entry name" value="RECBCD ENZYME SUBUNIT RECC"/>
    <property type="match status" value="1"/>
</dbReference>
<keyword evidence="5 10" id="KW-0347">Helicase</keyword>
<dbReference type="InterPro" id="IPR006697">
    <property type="entry name" value="RecC"/>
</dbReference>
<dbReference type="GO" id="GO:0009338">
    <property type="term" value="C:exodeoxyribonuclease V complex"/>
    <property type="evidence" value="ECO:0007669"/>
    <property type="project" value="InterPro"/>
</dbReference>
<keyword evidence="1 10" id="KW-0540">Nuclease</keyword>
<comment type="similarity">
    <text evidence="10">Belongs to the RecC family.</text>
</comment>
<keyword evidence="4 10" id="KW-0378">Hydrolase</keyword>
<evidence type="ECO:0000313" key="13">
    <source>
        <dbReference type="Proteomes" id="UP000254537"/>
    </source>
</evidence>
<keyword evidence="3 10" id="KW-0227">DNA damage</keyword>
<dbReference type="Gene3D" id="1.10.10.160">
    <property type="match status" value="1"/>
</dbReference>
<dbReference type="Gene3D" id="3.40.50.10930">
    <property type="match status" value="1"/>
</dbReference>
<dbReference type="GO" id="GO:0008854">
    <property type="term" value="F:exodeoxyribonuclease V activity"/>
    <property type="evidence" value="ECO:0007669"/>
    <property type="project" value="InterPro"/>
</dbReference>
<evidence type="ECO:0000256" key="8">
    <source>
        <dbReference type="ARBA" id="ARBA00023125"/>
    </source>
</evidence>
<dbReference type="NCBIfam" id="TIGR01450">
    <property type="entry name" value="recC"/>
    <property type="match status" value="1"/>
</dbReference>
<keyword evidence="6 10" id="KW-0269">Exonuclease</keyword>
<evidence type="ECO:0000259" key="11">
    <source>
        <dbReference type="Pfam" id="PF17946"/>
    </source>
</evidence>
<dbReference type="Pfam" id="PF17946">
    <property type="entry name" value="RecC_C"/>
    <property type="match status" value="1"/>
</dbReference>
<organism evidence="12 13">
    <name type="scientific">Crenobacter cavernae</name>
    <dbReference type="NCBI Taxonomy" id="2290923"/>
    <lineage>
        <taxon>Bacteria</taxon>
        <taxon>Pseudomonadati</taxon>
        <taxon>Pseudomonadota</taxon>
        <taxon>Betaproteobacteria</taxon>
        <taxon>Neisseriales</taxon>
        <taxon>Neisseriaceae</taxon>
        <taxon>Crenobacter</taxon>
    </lineage>
</organism>
<keyword evidence="2 10" id="KW-0547">Nucleotide-binding</keyword>
<dbReference type="SUPFAM" id="SSF52540">
    <property type="entry name" value="P-loop containing nucleoside triphosphate hydrolases"/>
    <property type="match status" value="2"/>
</dbReference>
<dbReference type="GO" id="GO:0005524">
    <property type="term" value="F:ATP binding"/>
    <property type="evidence" value="ECO:0007669"/>
    <property type="project" value="UniProtKB-UniRule"/>
</dbReference>
<evidence type="ECO:0000256" key="2">
    <source>
        <dbReference type="ARBA" id="ARBA00022741"/>
    </source>
</evidence>
<dbReference type="EMBL" id="CP031337">
    <property type="protein sequence ID" value="AXK39311.1"/>
    <property type="molecule type" value="Genomic_DNA"/>
</dbReference>
<dbReference type="InterPro" id="IPR041500">
    <property type="entry name" value="RecC_C"/>
</dbReference>
<dbReference type="Gene3D" id="1.10.10.990">
    <property type="match status" value="1"/>
</dbReference>
<dbReference type="PIRSF" id="PIRSF000980">
    <property type="entry name" value="RecC"/>
    <property type="match status" value="1"/>
</dbReference>
<keyword evidence="9 10" id="KW-0234">DNA repair</keyword>
<dbReference type="InterPro" id="IPR011335">
    <property type="entry name" value="Restrct_endonuc-II-like"/>
</dbReference>
<keyword evidence="8 10" id="KW-0238">DNA-binding</keyword>
<dbReference type="PANTHER" id="PTHR30591">
    <property type="entry name" value="RECBCD ENZYME SUBUNIT RECC"/>
    <property type="match status" value="1"/>
</dbReference>
<comment type="subunit">
    <text evidence="10">Heterotrimer of RecB, RecC and RecD. All subunits contribute to DNA-binding.</text>
</comment>
<reference evidence="12 13" key="1">
    <citation type="submission" date="2018-07" db="EMBL/GenBank/DDBJ databases">
        <title>Crenobacter cavernae sp. nov., isolated from a karst cave.</title>
        <authorList>
            <person name="Zhu H."/>
        </authorList>
    </citation>
    <scope>NUCLEOTIDE SEQUENCE [LARGE SCALE GENOMIC DNA]</scope>
    <source>
        <strain evidence="12 13">K1W11S-77</strain>
    </source>
</reference>
<sequence>MLYLYQSNRLEQLGAFFARLTRAVPLHDPFEPETVIVQSRGMGRWLTQTLARENGVAANIDFALPAAYAWRLMREVLPELPSKSPFSPEAMQWRLMQLWPHLQGDEFAPILTYLAGGERAAFELAGKVADIFDQYLVFRPQWLRAWEEGRLLGLSCDEAWQAALWRRLAAETPGVNRIGMLDALFSGLKREHLPERVVLFGIASLAPMYLALVKSLAELTDVCFFALSPCAEAWGDIVDARGQLALFHDDDTYDAGHPLLASLGKQGRDFFDLLLAECANELTDVFSPPEGDTLLSRLQQDLLTLTPPGDAIAPIAGHDRSVELHITHGPMRELEVLKDRLLSMFALDATLTPADVAVLTPDINAYAPYIDAVFARRDDAPSLPYTLADRQRLREHPLVTTLAELVALFDSRFESEAVLALFDCPALMRRFDLAEGDLPLIRDWVRRAGIRWGRDAAHKQSCGVPAGPRFTWRWGLDRLLLGSVLPDGLAGRDIDPCFAGLLPAAGADGQLFATLSRFASALDALMGLADTWQTPATPAEWATRMSALADALFEPDDAAEDAALQLWRDAAAELVEDSALADFDARVGQAVLRDWLARRLAETSSSGFLAGSITFCAMVPMRSLPFRVICLIGMNDGAYPRDERPVSFDLIARHPARGDRSRRFDDRYLFLEALLSARDTLYLSYVGRSARSNEPLPPSPLIAELFDTFDAMTAGAAREKLTVSHPLQPFSPDAYPDDATDPRASFEPSYAAALAAPARDAAPFASPLPITKPSLVRLETLARFWRHPARFWLAERLGIRPLKHDEALPEAEPFGLGNRAREAVRDAWLTAYLERRPNAPVASRLAGAGLLPDGALGDAWLNRERDDSLEFAARLPSTLAEPVLPPQPFSIDFPCETGVQTLAGELAGLRSAGRIGVLARASFTAERIGWWLEHLALCAARPDGIEPISRWYAADGLFDFAPVSQDAARAHLAAWLAHFNRGLVAPLPFFPRTSWAFAEARAKSPDDLAKAFAAARAKWAPAFVADGGQPQSEEAEVALAFRAIDPLADPDFVQLADALLLPLMQCLQGSEP</sequence>
<dbReference type="KEGG" id="ccah:DWG20_07640"/>
<dbReference type="Gene3D" id="3.40.50.300">
    <property type="entry name" value="P-loop containing nucleotide triphosphate hydrolases"/>
    <property type="match status" value="2"/>
</dbReference>
<dbReference type="InterPro" id="IPR027417">
    <property type="entry name" value="P-loop_NTPase"/>
</dbReference>
<evidence type="ECO:0000256" key="1">
    <source>
        <dbReference type="ARBA" id="ARBA00022722"/>
    </source>
</evidence>
<evidence type="ECO:0000256" key="6">
    <source>
        <dbReference type="ARBA" id="ARBA00022839"/>
    </source>
</evidence>